<keyword evidence="2" id="KW-0489">Methyltransferase</keyword>
<evidence type="ECO:0000313" key="3">
    <source>
        <dbReference type="Proteomes" id="UP000325081"/>
    </source>
</evidence>
<evidence type="ECO:0000313" key="2">
    <source>
        <dbReference type="EMBL" id="GER29640.1"/>
    </source>
</evidence>
<name>A0A5A7PA80_STRAF</name>
<reference evidence="3" key="1">
    <citation type="journal article" date="2019" name="Curr. Biol.">
        <title>Genome Sequence of Striga asiatica Provides Insight into the Evolution of Plant Parasitism.</title>
        <authorList>
            <person name="Yoshida S."/>
            <person name="Kim S."/>
            <person name="Wafula E.K."/>
            <person name="Tanskanen J."/>
            <person name="Kim Y.M."/>
            <person name="Honaas L."/>
            <person name="Yang Z."/>
            <person name="Spallek T."/>
            <person name="Conn C.E."/>
            <person name="Ichihashi Y."/>
            <person name="Cheong K."/>
            <person name="Cui S."/>
            <person name="Der J.P."/>
            <person name="Gundlach H."/>
            <person name="Jiao Y."/>
            <person name="Hori C."/>
            <person name="Ishida J.K."/>
            <person name="Kasahara H."/>
            <person name="Kiba T."/>
            <person name="Kim M.S."/>
            <person name="Koo N."/>
            <person name="Laohavisit A."/>
            <person name="Lee Y.H."/>
            <person name="Lumba S."/>
            <person name="McCourt P."/>
            <person name="Mortimer J.C."/>
            <person name="Mutuku J.M."/>
            <person name="Nomura T."/>
            <person name="Sasaki-Sekimoto Y."/>
            <person name="Seto Y."/>
            <person name="Wang Y."/>
            <person name="Wakatake T."/>
            <person name="Sakakibara H."/>
            <person name="Demura T."/>
            <person name="Yamaguchi S."/>
            <person name="Yoneyama K."/>
            <person name="Manabe R.I."/>
            <person name="Nelson D.C."/>
            <person name="Schulman A.H."/>
            <person name="Timko M.P."/>
            <person name="dePamphilis C.W."/>
            <person name="Choi D."/>
            <person name="Shirasu K."/>
        </authorList>
    </citation>
    <scope>NUCLEOTIDE SEQUENCE [LARGE SCALE GENOMIC DNA]</scope>
    <source>
        <strain evidence="3">cv. UVA1</strain>
    </source>
</reference>
<feature type="compositionally biased region" description="Basic and acidic residues" evidence="1">
    <location>
        <begin position="1"/>
        <end position="14"/>
    </location>
</feature>
<dbReference type="AlphaFoldDB" id="A0A5A7PA80"/>
<gene>
    <name evidence="2" type="ORF">STAS_05528</name>
</gene>
<organism evidence="2 3">
    <name type="scientific">Striga asiatica</name>
    <name type="common">Asiatic witchweed</name>
    <name type="synonym">Buchnera asiatica</name>
    <dbReference type="NCBI Taxonomy" id="4170"/>
    <lineage>
        <taxon>Eukaryota</taxon>
        <taxon>Viridiplantae</taxon>
        <taxon>Streptophyta</taxon>
        <taxon>Embryophyta</taxon>
        <taxon>Tracheophyta</taxon>
        <taxon>Spermatophyta</taxon>
        <taxon>Magnoliopsida</taxon>
        <taxon>eudicotyledons</taxon>
        <taxon>Gunneridae</taxon>
        <taxon>Pentapetalae</taxon>
        <taxon>asterids</taxon>
        <taxon>lamiids</taxon>
        <taxon>Lamiales</taxon>
        <taxon>Orobanchaceae</taxon>
        <taxon>Buchnereae</taxon>
        <taxon>Striga</taxon>
    </lineage>
</organism>
<keyword evidence="2" id="KW-0808">Transferase</keyword>
<feature type="compositionally biased region" description="Basic and acidic residues" evidence="1">
    <location>
        <begin position="123"/>
        <end position="139"/>
    </location>
</feature>
<dbReference type="EMBL" id="BKCP01004224">
    <property type="protein sequence ID" value="GER29640.1"/>
    <property type="molecule type" value="Genomic_DNA"/>
</dbReference>
<feature type="region of interest" description="Disordered" evidence="1">
    <location>
        <begin position="80"/>
        <end position="153"/>
    </location>
</feature>
<dbReference type="Proteomes" id="UP000325081">
    <property type="component" value="Unassembled WGS sequence"/>
</dbReference>
<feature type="compositionally biased region" description="Basic and acidic residues" evidence="1">
    <location>
        <begin position="21"/>
        <end position="32"/>
    </location>
</feature>
<dbReference type="GO" id="GO:0032259">
    <property type="term" value="P:methylation"/>
    <property type="evidence" value="ECO:0007669"/>
    <property type="project" value="UniProtKB-KW"/>
</dbReference>
<accession>A0A5A7PA80</accession>
<comment type="caution">
    <text evidence="2">The sequence shown here is derived from an EMBL/GenBank/DDBJ whole genome shotgun (WGS) entry which is preliminary data.</text>
</comment>
<sequence length="153" mass="17365">MKRGVVRETDLGKAKERKKSKGEVLEREMGEHERVSYGGREVLMTVEPPPNFGENIVSIDESAFTRVFEISALRVPLKDPERVSARPEDPERPMPRERTEKRPMVWEQVTPDERCAGLGSGDGRGDLRQDDGEIEDKKKGTIFGDEGLQEKTR</sequence>
<evidence type="ECO:0000256" key="1">
    <source>
        <dbReference type="SAM" id="MobiDB-lite"/>
    </source>
</evidence>
<protein>
    <submittedName>
        <fullName evidence="2">tRNA (Guanine(37)-N1)-methyltransferase</fullName>
    </submittedName>
</protein>
<keyword evidence="3" id="KW-1185">Reference proteome</keyword>
<proteinExistence type="predicted"/>
<dbReference type="GO" id="GO:0008168">
    <property type="term" value="F:methyltransferase activity"/>
    <property type="evidence" value="ECO:0007669"/>
    <property type="project" value="UniProtKB-KW"/>
</dbReference>
<feature type="region of interest" description="Disordered" evidence="1">
    <location>
        <begin position="1"/>
        <end position="32"/>
    </location>
</feature>
<feature type="compositionally biased region" description="Basic and acidic residues" evidence="1">
    <location>
        <begin position="80"/>
        <end position="104"/>
    </location>
</feature>